<name>A0A561U7G6_9PSEU</name>
<reference evidence="9 10" key="1">
    <citation type="submission" date="2019-06" db="EMBL/GenBank/DDBJ databases">
        <title>Sequencing the genomes of 1000 actinobacteria strains.</title>
        <authorList>
            <person name="Klenk H.-P."/>
        </authorList>
    </citation>
    <scope>NUCLEOTIDE SEQUENCE [LARGE SCALE GENOMIC DNA]</scope>
    <source>
        <strain evidence="9 10">DSM 46699</strain>
    </source>
</reference>
<evidence type="ECO:0000256" key="4">
    <source>
        <dbReference type="ARBA" id="ARBA00022475"/>
    </source>
</evidence>
<protein>
    <recommendedName>
        <fullName evidence="8">L-lactate permease</fullName>
    </recommendedName>
</protein>
<keyword evidence="4 8" id="KW-1003">Cell membrane</keyword>
<evidence type="ECO:0000256" key="5">
    <source>
        <dbReference type="ARBA" id="ARBA00022692"/>
    </source>
</evidence>
<dbReference type="RefSeq" id="WP_145738310.1">
    <property type="nucleotide sequence ID" value="NZ_VIWX01000002.1"/>
</dbReference>
<dbReference type="InterPro" id="IPR003804">
    <property type="entry name" value="Lactate_perm"/>
</dbReference>
<organism evidence="9 10">
    <name type="scientific">Saccharopolyspora dendranthemae</name>
    <dbReference type="NCBI Taxonomy" id="1181886"/>
    <lineage>
        <taxon>Bacteria</taxon>
        <taxon>Bacillati</taxon>
        <taxon>Actinomycetota</taxon>
        <taxon>Actinomycetes</taxon>
        <taxon>Pseudonocardiales</taxon>
        <taxon>Pseudonocardiaceae</taxon>
        <taxon>Saccharopolyspora</taxon>
    </lineage>
</organism>
<comment type="subcellular location">
    <subcellularLocation>
        <location evidence="1 8">Cell membrane</location>
        <topology evidence="1 8">Multi-pass membrane protein</topology>
    </subcellularLocation>
</comment>
<dbReference type="Pfam" id="PF02652">
    <property type="entry name" value="Lactate_perm"/>
    <property type="match status" value="1"/>
</dbReference>
<keyword evidence="6 8" id="KW-1133">Transmembrane helix</keyword>
<evidence type="ECO:0000256" key="2">
    <source>
        <dbReference type="ARBA" id="ARBA00010100"/>
    </source>
</evidence>
<keyword evidence="10" id="KW-1185">Reference proteome</keyword>
<dbReference type="EMBL" id="VIWX01000002">
    <property type="protein sequence ID" value="TWF95310.1"/>
    <property type="molecule type" value="Genomic_DNA"/>
</dbReference>
<dbReference type="PANTHER" id="PTHR30003">
    <property type="entry name" value="L-LACTATE PERMEASE"/>
    <property type="match status" value="1"/>
</dbReference>
<evidence type="ECO:0000256" key="8">
    <source>
        <dbReference type="RuleBase" id="RU365092"/>
    </source>
</evidence>
<evidence type="ECO:0000313" key="9">
    <source>
        <dbReference type="EMBL" id="TWF95310.1"/>
    </source>
</evidence>
<dbReference type="AlphaFoldDB" id="A0A561U7G6"/>
<feature type="transmembrane region" description="Helical" evidence="8">
    <location>
        <begin position="40"/>
        <end position="59"/>
    </location>
</feature>
<sequence>MYQPDPAPLGGSLAFSALLSALPLLTVFVLLGALRVKAHWAALSGLAVALAVAVLAYGMPVGMALSSAGEGAAFGLLPIMWIVFTAIWLYQLTVTAGRFEDLRTCFGVISPDPRIQAVVIAFCFGGLLEALAGFGAPVAITGMMLVAVGFAPVRAAVTVLLANTAPVAFGALGTPIITAGELTGIPYEDIGAVVGRQTPLLAFAVPFLLALIVDGRRGLRDIWPAALVTGAGFAVAQFVCANYLSVQLTDIVSSLAGAVALVILLRFWRPTGGEAATHRLRSAQDDAPGRPGGAPAAEQPVTPARTAMALFPYALVVAVFSVVKLWGSLGDALDSTTVEIPWPGLHGQLLTASGEPADTAVFDLDWLSSPGSLLLLCGFGVAAVYRIPLRSVLSDLVSTAKSLRWSALAVVGVLALAYVMNQSGQTTTIGTAIASAGALFIFLSPVLGWIGVAVTGSDTSANALFAGLQQVAAQRVGVDPALLVAANTSGGVMGKMVSPQNLTIAATAVGLAGQEATLLRTTLKWSLGLLLVLCALVFLQATVLSWMLPG</sequence>
<feature type="transmembrane region" description="Helical" evidence="8">
    <location>
        <begin position="193"/>
        <end position="213"/>
    </location>
</feature>
<feature type="transmembrane region" description="Helical" evidence="8">
    <location>
        <begin position="115"/>
        <end position="134"/>
    </location>
</feature>
<feature type="transmembrane region" description="Helical" evidence="8">
    <location>
        <begin position="401"/>
        <end position="420"/>
    </location>
</feature>
<accession>A0A561U7G6</accession>
<keyword evidence="7 8" id="KW-0472">Membrane</keyword>
<evidence type="ECO:0000256" key="6">
    <source>
        <dbReference type="ARBA" id="ARBA00022989"/>
    </source>
</evidence>
<feature type="transmembrane region" description="Helical" evidence="8">
    <location>
        <begin position="432"/>
        <end position="454"/>
    </location>
</feature>
<keyword evidence="5 8" id="KW-0812">Transmembrane</keyword>
<dbReference type="GO" id="GO:0005886">
    <property type="term" value="C:plasma membrane"/>
    <property type="evidence" value="ECO:0007669"/>
    <property type="project" value="UniProtKB-SubCell"/>
</dbReference>
<evidence type="ECO:0000256" key="7">
    <source>
        <dbReference type="ARBA" id="ARBA00023136"/>
    </source>
</evidence>
<feature type="transmembrane region" description="Helical" evidence="8">
    <location>
        <begin position="251"/>
        <end position="268"/>
    </location>
</feature>
<feature type="transmembrane region" description="Helical" evidence="8">
    <location>
        <begin position="71"/>
        <end position="94"/>
    </location>
</feature>
<dbReference type="OrthoDB" id="9761056at2"/>
<dbReference type="GO" id="GO:0015295">
    <property type="term" value="F:solute:proton symporter activity"/>
    <property type="evidence" value="ECO:0007669"/>
    <property type="project" value="TreeGrafter"/>
</dbReference>
<proteinExistence type="inferred from homology"/>
<keyword evidence="3 8" id="KW-0813">Transport</keyword>
<comment type="caution">
    <text evidence="9">The sequence shown here is derived from an EMBL/GenBank/DDBJ whole genome shotgun (WGS) entry which is preliminary data.</text>
</comment>
<dbReference type="PANTHER" id="PTHR30003:SF0">
    <property type="entry name" value="GLYCOLATE PERMEASE GLCA-RELATED"/>
    <property type="match status" value="1"/>
</dbReference>
<feature type="transmembrane region" description="Helical" evidence="8">
    <location>
        <begin position="371"/>
        <end position="389"/>
    </location>
</feature>
<dbReference type="Proteomes" id="UP000316184">
    <property type="component" value="Unassembled WGS sequence"/>
</dbReference>
<feature type="transmembrane region" description="Helical" evidence="8">
    <location>
        <begin position="225"/>
        <end position="245"/>
    </location>
</feature>
<dbReference type="NCBIfam" id="TIGR00795">
    <property type="entry name" value="lctP"/>
    <property type="match status" value="1"/>
</dbReference>
<evidence type="ECO:0000313" key="10">
    <source>
        <dbReference type="Proteomes" id="UP000316184"/>
    </source>
</evidence>
<dbReference type="GO" id="GO:0015129">
    <property type="term" value="F:lactate transmembrane transporter activity"/>
    <property type="evidence" value="ECO:0007669"/>
    <property type="project" value="UniProtKB-UniRule"/>
</dbReference>
<comment type="similarity">
    <text evidence="2 8">Belongs to the lactate permease family.</text>
</comment>
<feature type="transmembrane region" description="Helical" evidence="8">
    <location>
        <begin position="12"/>
        <end position="33"/>
    </location>
</feature>
<evidence type="ECO:0000256" key="1">
    <source>
        <dbReference type="ARBA" id="ARBA00004651"/>
    </source>
</evidence>
<evidence type="ECO:0000256" key="3">
    <source>
        <dbReference type="ARBA" id="ARBA00022448"/>
    </source>
</evidence>
<gene>
    <name evidence="9" type="ORF">FHU35_12304</name>
</gene>
<feature type="transmembrane region" description="Helical" evidence="8">
    <location>
        <begin position="527"/>
        <end position="548"/>
    </location>
</feature>
<comment type="function">
    <text evidence="8">Uptake of L-lactate across the membrane. Can also transport D-lactate and glycolate.</text>
</comment>